<dbReference type="EC" id="2.3.2.27" evidence="4"/>
<keyword evidence="10" id="KW-0862">Zinc</keyword>
<dbReference type="Pfam" id="PF13639">
    <property type="entry name" value="zf-RING_2"/>
    <property type="match status" value="1"/>
</dbReference>
<dbReference type="EMBL" id="PYDT01000003">
    <property type="protein sequence ID" value="THU67318.1"/>
    <property type="molecule type" value="Genomic_DNA"/>
</dbReference>
<dbReference type="FunFam" id="3.30.40.10:FF:000187">
    <property type="entry name" value="E3 ubiquitin-protein ligase ATL6"/>
    <property type="match status" value="1"/>
</dbReference>
<evidence type="ECO:0000256" key="7">
    <source>
        <dbReference type="ARBA" id="ARBA00022723"/>
    </source>
</evidence>
<gene>
    <name evidence="16" type="ORF">C4D60_Mb05t23380</name>
</gene>
<keyword evidence="12 14" id="KW-0472">Membrane</keyword>
<dbReference type="PROSITE" id="PS50089">
    <property type="entry name" value="ZF_RING_2"/>
    <property type="match status" value="1"/>
</dbReference>
<keyword evidence="7" id="KW-0479">Metal-binding</keyword>
<proteinExistence type="predicted"/>
<comment type="catalytic activity">
    <reaction evidence="1">
        <text>S-ubiquitinyl-[E2 ubiquitin-conjugating enzyme]-L-cysteine + [acceptor protein]-L-lysine = [E2 ubiquitin-conjugating enzyme]-L-cysteine + N(6)-ubiquitinyl-[acceptor protein]-L-lysine.</text>
        <dbReference type="EC" id="2.3.2.27"/>
    </reaction>
</comment>
<dbReference type="InterPro" id="IPR001841">
    <property type="entry name" value="Znf_RING"/>
</dbReference>
<reference evidence="16 17" key="1">
    <citation type="journal article" date="2019" name="Nat. Plants">
        <title>Genome sequencing of Musa balbisiana reveals subgenome evolution and function divergence in polyploid bananas.</title>
        <authorList>
            <person name="Yao X."/>
        </authorList>
    </citation>
    <scope>NUCLEOTIDE SEQUENCE [LARGE SCALE GENOMIC DNA]</scope>
    <source>
        <strain evidence="17">cv. DH-PKW</strain>
        <tissue evidence="16">Leaves</tissue>
    </source>
</reference>
<organism evidence="16 17">
    <name type="scientific">Musa balbisiana</name>
    <name type="common">Banana</name>
    <dbReference type="NCBI Taxonomy" id="52838"/>
    <lineage>
        <taxon>Eukaryota</taxon>
        <taxon>Viridiplantae</taxon>
        <taxon>Streptophyta</taxon>
        <taxon>Embryophyta</taxon>
        <taxon>Tracheophyta</taxon>
        <taxon>Spermatophyta</taxon>
        <taxon>Magnoliopsida</taxon>
        <taxon>Liliopsida</taxon>
        <taxon>Zingiberales</taxon>
        <taxon>Musaceae</taxon>
        <taxon>Musa</taxon>
    </lineage>
</organism>
<sequence>MAGLNQTSPSVSASGTGPSTWFSDENWRLLDPLFTVLNVGIIVFVLYILCRIFYYRSRRSNRTTTAAFSFDNPAEISLPTTARLNRDVLSTLPIFVYVMAADDEKLECAVCSTEFENGEKGRLLPGCNHKFHVACIDMWFASHSTCPICRSRVDANAMGSDAAV</sequence>
<dbReference type="Gene3D" id="3.30.40.10">
    <property type="entry name" value="Zinc/RING finger domain, C3HC4 (zinc finger)"/>
    <property type="match status" value="1"/>
</dbReference>
<evidence type="ECO:0000256" key="5">
    <source>
        <dbReference type="ARBA" id="ARBA00022679"/>
    </source>
</evidence>
<dbReference type="InterPro" id="IPR013083">
    <property type="entry name" value="Znf_RING/FYVE/PHD"/>
</dbReference>
<evidence type="ECO:0000256" key="10">
    <source>
        <dbReference type="ARBA" id="ARBA00022833"/>
    </source>
</evidence>
<evidence type="ECO:0000256" key="11">
    <source>
        <dbReference type="ARBA" id="ARBA00022989"/>
    </source>
</evidence>
<dbReference type="SUPFAM" id="SSF57850">
    <property type="entry name" value="RING/U-box"/>
    <property type="match status" value="1"/>
</dbReference>
<feature type="domain" description="RING-type" evidence="15">
    <location>
        <begin position="108"/>
        <end position="150"/>
    </location>
</feature>
<comment type="caution">
    <text evidence="16">The sequence shown here is derived from an EMBL/GenBank/DDBJ whole genome shotgun (WGS) entry which is preliminary data.</text>
</comment>
<evidence type="ECO:0000313" key="17">
    <source>
        <dbReference type="Proteomes" id="UP000317650"/>
    </source>
</evidence>
<keyword evidence="6 14" id="KW-0812">Transmembrane</keyword>
<evidence type="ECO:0000256" key="6">
    <source>
        <dbReference type="ARBA" id="ARBA00022692"/>
    </source>
</evidence>
<dbReference type="GO" id="GO:0016020">
    <property type="term" value="C:membrane"/>
    <property type="evidence" value="ECO:0007669"/>
    <property type="project" value="UniProtKB-SubCell"/>
</dbReference>
<name>A0A4S8JYC5_MUSBA</name>
<evidence type="ECO:0000256" key="2">
    <source>
        <dbReference type="ARBA" id="ARBA00004167"/>
    </source>
</evidence>
<keyword evidence="17" id="KW-1185">Reference proteome</keyword>
<evidence type="ECO:0000313" key="16">
    <source>
        <dbReference type="EMBL" id="THU67318.1"/>
    </source>
</evidence>
<evidence type="ECO:0000256" key="14">
    <source>
        <dbReference type="SAM" id="Phobius"/>
    </source>
</evidence>
<comment type="pathway">
    <text evidence="3">Protein modification; protein ubiquitination.</text>
</comment>
<evidence type="ECO:0000256" key="13">
    <source>
        <dbReference type="PROSITE-ProRule" id="PRU00175"/>
    </source>
</evidence>
<evidence type="ECO:0000256" key="12">
    <source>
        <dbReference type="ARBA" id="ARBA00023136"/>
    </source>
</evidence>
<keyword evidence="5" id="KW-0808">Transferase</keyword>
<dbReference type="Proteomes" id="UP000317650">
    <property type="component" value="Chromosome 5"/>
</dbReference>
<evidence type="ECO:0000256" key="8">
    <source>
        <dbReference type="ARBA" id="ARBA00022771"/>
    </source>
</evidence>
<feature type="transmembrane region" description="Helical" evidence="14">
    <location>
        <begin position="33"/>
        <end position="54"/>
    </location>
</feature>
<keyword evidence="11 14" id="KW-1133">Transmembrane helix</keyword>
<comment type="subcellular location">
    <subcellularLocation>
        <location evidence="2">Membrane</location>
        <topology evidence="2">Single-pass membrane protein</topology>
    </subcellularLocation>
</comment>
<dbReference type="PANTHER" id="PTHR46539:SF24">
    <property type="entry name" value="(WILD MALAYSIAN BANANA) HYPOTHETICAL PROTEIN"/>
    <property type="match status" value="1"/>
</dbReference>
<keyword evidence="9" id="KW-0833">Ubl conjugation pathway</keyword>
<dbReference type="SMART" id="SM00184">
    <property type="entry name" value="RING"/>
    <property type="match status" value="1"/>
</dbReference>
<protein>
    <recommendedName>
        <fullName evidence="4">RING-type E3 ubiquitin transferase</fullName>
        <ecNumber evidence="4">2.3.2.27</ecNumber>
    </recommendedName>
</protein>
<dbReference type="STRING" id="52838.A0A4S8JYC5"/>
<dbReference type="GO" id="GO:0061630">
    <property type="term" value="F:ubiquitin protein ligase activity"/>
    <property type="evidence" value="ECO:0007669"/>
    <property type="project" value="UniProtKB-EC"/>
</dbReference>
<evidence type="ECO:0000259" key="15">
    <source>
        <dbReference type="PROSITE" id="PS50089"/>
    </source>
</evidence>
<evidence type="ECO:0000256" key="9">
    <source>
        <dbReference type="ARBA" id="ARBA00022786"/>
    </source>
</evidence>
<dbReference type="AlphaFoldDB" id="A0A4S8JYC5"/>
<dbReference type="PANTHER" id="PTHR46539">
    <property type="entry name" value="E3 UBIQUITIN-PROTEIN LIGASE ATL42"/>
    <property type="match status" value="1"/>
</dbReference>
<dbReference type="CDD" id="cd16461">
    <property type="entry name" value="RING-H2_EL5-like"/>
    <property type="match status" value="1"/>
</dbReference>
<evidence type="ECO:0000256" key="4">
    <source>
        <dbReference type="ARBA" id="ARBA00012483"/>
    </source>
</evidence>
<accession>A0A4S8JYC5</accession>
<keyword evidence="8 13" id="KW-0863">Zinc-finger</keyword>
<evidence type="ECO:0000256" key="3">
    <source>
        <dbReference type="ARBA" id="ARBA00004906"/>
    </source>
</evidence>
<evidence type="ECO:0000256" key="1">
    <source>
        <dbReference type="ARBA" id="ARBA00000900"/>
    </source>
</evidence>
<dbReference type="GO" id="GO:0008270">
    <property type="term" value="F:zinc ion binding"/>
    <property type="evidence" value="ECO:0007669"/>
    <property type="project" value="UniProtKB-KW"/>
</dbReference>